<evidence type="ECO:0000313" key="1">
    <source>
        <dbReference type="EMBL" id="KJH70254.1"/>
    </source>
</evidence>
<gene>
    <name evidence="1" type="ORF">UH38_19080</name>
</gene>
<keyword evidence="2" id="KW-1185">Reference proteome</keyword>
<evidence type="ECO:0000313" key="2">
    <source>
        <dbReference type="Proteomes" id="UP000032452"/>
    </source>
</evidence>
<dbReference type="AlphaFoldDB" id="A0A0D8ZP58"/>
<dbReference type="EMBL" id="JYON01000025">
    <property type="protein sequence ID" value="KJH70254.1"/>
    <property type="molecule type" value="Genomic_DNA"/>
</dbReference>
<dbReference type="STRING" id="1618023.UH38_19080"/>
<dbReference type="OrthoDB" id="582518at2"/>
<proteinExistence type="predicted"/>
<sequence>MNHSSIHQREVPRRMAVLLLSEERGRSPEHPLDPSLISRWCADLGFGLRLRYFSEQQFQQLRAVNRHYANGGSRQELLKKIRKIQDGKN</sequence>
<dbReference type="Proteomes" id="UP000032452">
    <property type="component" value="Unassembled WGS sequence"/>
</dbReference>
<dbReference type="RefSeq" id="WP_045056276.1">
    <property type="nucleotide sequence ID" value="NZ_CAWMDP010000018.1"/>
</dbReference>
<name>A0A0D8ZP58_9CYAN</name>
<organism evidence="1 2">
    <name type="scientific">Aliterella atlantica CENA595</name>
    <dbReference type="NCBI Taxonomy" id="1618023"/>
    <lineage>
        <taxon>Bacteria</taxon>
        <taxon>Bacillati</taxon>
        <taxon>Cyanobacteriota</taxon>
        <taxon>Cyanophyceae</taxon>
        <taxon>Chroococcidiopsidales</taxon>
        <taxon>Aliterellaceae</taxon>
        <taxon>Aliterella</taxon>
    </lineage>
</organism>
<reference evidence="1 2" key="1">
    <citation type="submission" date="2015-02" db="EMBL/GenBank/DDBJ databases">
        <title>Draft genome of a novel marine cyanobacterium (Chroococcales) isolated from South Atlantic Ocean.</title>
        <authorList>
            <person name="Rigonato J."/>
            <person name="Alvarenga D.O."/>
            <person name="Branco L.H."/>
            <person name="Varani A.M."/>
            <person name="Brandini F.P."/>
            <person name="Fiore M.F."/>
        </authorList>
    </citation>
    <scope>NUCLEOTIDE SEQUENCE [LARGE SCALE GENOMIC DNA]</scope>
    <source>
        <strain evidence="1 2">CENA595</strain>
    </source>
</reference>
<accession>A0A0D8ZP58</accession>
<protein>
    <submittedName>
        <fullName evidence="1">Uncharacterized protein</fullName>
    </submittedName>
</protein>
<comment type="caution">
    <text evidence="1">The sequence shown here is derived from an EMBL/GenBank/DDBJ whole genome shotgun (WGS) entry which is preliminary data.</text>
</comment>